<name>A0A1Z3HG03_9CYAN</name>
<evidence type="ECO:0000256" key="1">
    <source>
        <dbReference type="SAM" id="Phobius"/>
    </source>
</evidence>
<reference evidence="2 3" key="1">
    <citation type="journal article" date="2016" name="Biochim. Biophys. Acta">
        <title>Characterization of red-shifted phycobilisomes isolated from the chlorophyll f-containing cyanobacterium Halomicronema hongdechloris.</title>
        <authorList>
            <person name="Li Y."/>
            <person name="Lin Y."/>
            <person name="Garvey C.J."/>
            <person name="Birch D."/>
            <person name="Corkery R.W."/>
            <person name="Loughlin P.C."/>
            <person name="Scheer H."/>
            <person name="Willows R.D."/>
            <person name="Chen M."/>
        </authorList>
    </citation>
    <scope>NUCLEOTIDE SEQUENCE [LARGE SCALE GENOMIC DNA]</scope>
    <source>
        <strain evidence="2 3">C2206</strain>
    </source>
</reference>
<organism evidence="2 3">
    <name type="scientific">Halomicronema hongdechloris C2206</name>
    <dbReference type="NCBI Taxonomy" id="1641165"/>
    <lineage>
        <taxon>Bacteria</taxon>
        <taxon>Bacillati</taxon>
        <taxon>Cyanobacteriota</taxon>
        <taxon>Cyanophyceae</taxon>
        <taxon>Nodosilineales</taxon>
        <taxon>Nodosilineaceae</taxon>
        <taxon>Halomicronema</taxon>
    </lineage>
</organism>
<keyword evidence="1" id="KW-0472">Membrane</keyword>
<dbReference type="KEGG" id="hhg:XM38_001380"/>
<proteinExistence type="predicted"/>
<gene>
    <name evidence="2" type="ORF">XM38_001380</name>
</gene>
<feature type="transmembrane region" description="Helical" evidence="1">
    <location>
        <begin position="15"/>
        <end position="34"/>
    </location>
</feature>
<evidence type="ECO:0000313" key="2">
    <source>
        <dbReference type="EMBL" id="ASC69212.1"/>
    </source>
</evidence>
<keyword evidence="3" id="KW-1185">Reference proteome</keyword>
<keyword evidence="1" id="KW-1133">Transmembrane helix</keyword>
<keyword evidence="1" id="KW-0812">Transmembrane</keyword>
<sequence>MPPNDNDGILFRVQLVVWEPFMIVIPAAAGIQGVNFGRMQIALPGIMGLFFPIIWLPQEAMPTTCLRRTVGIGYYMGGNTYR</sequence>
<dbReference type="EMBL" id="CP021983">
    <property type="protein sequence ID" value="ASC69212.1"/>
    <property type="molecule type" value="Genomic_DNA"/>
</dbReference>
<dbReference type="Proteomes" id="UP000191901">
    <property type="component" value="Chromosome"/>
</dbReference>
<dbReference type="AlphaFoldDB" id="A0A1Z3HG03"/>
<evidence type="ECO:0000313" key="3">
    <source>
        <dbReference type="Proteomes" id="UP000191901"/>
    </source>
</evidence>
<protein>
    <submittedName>
        <fullName evidence="2">Uncharacterized protein</fullName>
    </submittedName>
</protein>
<accession>A0A1Z3HG03</accession>